<keyword evidence="1" id="KW-0812">Transmembrane</keyword>
<dbReference type="Proteomes" id="UP001201449">
    <property type="component" value="Unassembled WGS sequence"/>
</dbReference>
<name>A0ABS9BQY5_9BACT</name>
<feature type="transmembrane region" description="Helical" evidence="1">
    <location>
        <begin position="23"/>
        <end position="45"/>
    </location>
</feature>
<evidence type="ECO:0000256" key="1">
    <source>
        <dbReference type="SAM" id="Phobius"/>
    </source>
</evidence>
<feature type="transmembrane region" description="Helical" evidence="1">
    <location>
        <begin position="118"/>
        <end position="142"/>
    </location>
</feature>
<feature type="transmembrane region" description="Helical" evidence="1">
    <location>
        <begin position="78"/>
        <end position="98"/>
    </location>
</feature>
<evidence type="ECO:0000313" key="3">
    <source>
        <dbReference type="Proteomes" id="UP001201449"/>
    </source>
</evidence>
<feature type="transmembrane region" description="Helical" evidence="1">
    <location>
        <begin position="154"/>
        <end position="173"/>
    </location>
</feature>
<proteinExistence type="predicted"/>
<keyword evidence="3" id="KW-1185">Reference proteome</keyword>
<sequence>MTLVSAVEFYGKYLGLRGINNGWIYNIGAVYGETILILFFLAVAVNNQKSKFLLRSTAGAFFLYSMVYTIFFRPIDQFHNFSVTVASLLIIFGCFYYFFEIMFYDYYLEKQLWKIPDFWVATLLLLFFSSSFLFFAFFPKVIAMDAKLWGTLNFMLKLIGGTMYLSFGLVYYLPLLREGNQDDFPNDLATSKS</sequence>
<feature type="transmembrane region" description="Helical" evidence="1">
    <location>
        <begin position="52"/>
        <end position="72"/>
    </location>
</feature>
<keyword evidence="1" id="KW-1133">Transmembrane helix</keyword>
<gene>
    <name evidence="2" type="ORF">L0U89_01745</name>
</gene>
<protein>
    <submittedName>
        <fullName evidence="2">Uncharacterized protein</fullName>
    </submittedName>
</protein>
<dbReference type="RefSeq" id="WP_234859934.1">
    <property type="nucleotide sequence ID" value="NZ_JAKEVZ010000001.1"/>
</dbReference>
<accession>A0ABS9BQY5</accession>
<dbReference type="EMBL" id="JAKEVZ010000001">
    <property type="protein sequence ID" value="MCF1749779.1"/>
    <property type="molecule type" value="Genomic_DNA"/>
</dbReference>
<evidence type="ECO:0000313" key="2">
    <source>
        <dbReference type="EMBL" id="MCF1749779.1"/>
    </source>
</evidence>
<comment type="caution">
    <text evidence="2">The sequence shown here is derived from an EMBL/GenBank/DDBJ whole genome shotgun (WGS) entry which is preliminary data.</text>
</comment>
<organism evidence="2 3">
    <name type="scientific">Mariniradius sediminis</name>
    <dbReference type="NCBI Taxonomy" id="2909237"/>
    <lineage>
        <taxon>Bacteria</taxon>
        <taxon>Pseudomonadati</taxon>
        <taxon>Bacteroidota</taxon>
        <taxon>Cytophagia</taxon>
        <taxon>Cytophagales</taxon>
        <taxon>Cyclobacteriaceae</taxon>
        <taxon>Mariniradius</taxon>
    </lineage>
</organism>
<keyword evidence="1" id="KW-0472">Membrane</keyword>
<reference evidence="2 3" key="1">
    <citation type="submission" date="2022-01" db="EMBL/GenBank/DDBJ databases">
        <title>Mariniradius saccharolyticus sp. nov., isolated from sediment of a river.</title>
        <authorList>
            <person name="Liu H."/>
        </authorList>
    </citation>
    <scope>NUCLEOTIDE SEQUENCE [LARGE SCALE GENOMIC DNA]</scope>
    <source>
        <strain evidence="2 3">RY-2</strain>
    </source>
</reference>